<evidence type="ECO:0000313" key="3">
    <source>
        <dbReference type="EMBL" id="MBW4464895.1"/>
    </source>
</evidence>
<dbReference type="EMBL" id="JAHHHV010000024">
    <property type="protein sequence ID" value="MBW4464895.1"/>
    <property type="molecule type" value="Genomic_DNA"/>
</dbReference>
<dbReference type="Pfam" id="PF20248">
    <property type="entry name" value="DUF6603"/>
    <property type="match status" value="1"/>
</dbReference>
<protein>
    <recommendedName>
        <fullName evidence="2">DUF6603 domain-containing protein</fullName>
    </recommendedName>
</protein>
<dbReference type="AlphaFoldDB" id="A0A951U3T2"/>
<sequence length="1257" mass="133650">MTTSPIVFANLDPISADLGLLIGLLQKGTEANSYLLNLDWFEDPIASLKSIPSATVGLLTLLRDLLGAASANPPDERAWYPIQPQGELSNFYVVLPKDSDSNAVIGLGVTHTYADTDGEIVITPKLYFPLFSLPITGNPFVLGQANNPIEVVLNIQDTKERFTGKDQQGQAISFDGFQLDGNICFAETGSSFSLNFLDIQPPEAQSTYTTLADLLNSSALDWLNIVLGRPTVTTWLNQKLGSSNETPGSLLVALGLLKLSGTQYEVGDLSKFTTESPLSILEGFVFTVLNQLASNTNPLVPVENGGVYIVSETGTAGTDYGLRLQIPDLAVPLGADSSTNSPQLKLQFGKWLTGEASADQSWLKRADASLTTIPNPGVSVYLVQADSQNHPSFQPKVELVSLGLDYQGGNQTLLIDIQGVTLGGLEPRCYVSIAPNSSTTWGVAIRCDQLGLPLGKGLNATDSSNPIAQNLLDSGSADQTNGSPQGDDQNADPQAVNPAFSAAIAYSTALNFQLYDSDGAATDTVWIPMQRAFGPLHCQKIGVGWQNAARLLSFLYYGGVSLAGLDIELEGLSVALPLNTPGDLSTYQFALNGLDITLNADPVEISGGLQETYDANKNLVYNGEALIKAGEFSLSALGSYTTLNGAPSMFLFAFLTDPLGGPPPCFITGLCGGFGYNRGLTLPPVDQVQTFPFVAGLTDPTQVGGSNATPADALAKIADVVPPVQGEDWLAVGIQFTSFELIQSHALLTVEFGKELEIALLGLSAIKLPAEGTETFTYVELELEVVLKPAEGEFSAIAVLTPNSYVLDPACRLTGGFAFCLWFGDNPHANDFVLTVGGYHPQFDQTSKPWYPTVPRLGFNWAVDSALTISGEAYFALTPSCVMGGGRLEALYQDGGLQAWFIAHADFLITWKPFTYDVSIGISIGVSYTFWFFGTQTIRIELGASLELWGPPTGGFVQVSLWCVSFTVPFGPPRTSPPAIQWADFQALLPHSQSPKVTLDAAQDTSDLTVCHIRASNGLHKTVAGIWCIRADEFEFAVQTAIPLTEMNLTGPNSQNTPISPSGADYFVGIRPMGIDSLTSTADLQITSSAGEYQDLNQFWNWTPTQHDVPEAMWGKSQAGPPPPAANLLSDRLVGVNQVSLKPGTVSTPINVDAASAFEYAVIDENPSSGIIPVYLPIADGTPSINQPPQSNAQVLSLISQTLASDAVKTKRTSLFEALAALGVNAGTDGDLSADQQNVGLNYQGLPMVGTPDGIST</sequence>
<feature type="domain" description="DUF6603" evidence="2">
    <location>
        <begin position="529"/>
        <end position="1037"/>
    </location>
</feature>
<reference evidence="3" key="2">
    <citation type="journal article" date="2022" name="Microbiol. Resour. Announc.">
        <title>Metagenome Sequencing to Explore Phylogenomics of Terrestrial Cyanobacteria.</title>
        <authorList>
            <person name="Ward R.D."/>
            <person name="Stajich J.E."/>
            <person name="Johansen J.R."/>
            <person name="Huntemann M."/>
            <person name="Clum A."/>
            <person name="Foster B."/>
            <person name="Foster B."/>
            <person name="Roux S."/>
            <person name="Palaniappan K."/>
            <person name="Varghese N."/>
            <person name="Mukherjee S."/>
            <person name="Reddy T.B.K."/>
            <person name="Daum C."/>
            <person name="Copeland A."/>
            <person name="Chen I.A."/>
            <person name="Ivanova N.N."/>
            <person name="Kyrpides N.C."/>
            <person name="Shapiro N."/>
            <person name="Eloe-Fadrosh E.A."/>
            <person name="Pietrasiak N."/>
        </authorList>
    </citation>
    <scope>NUCLEOTIDE SEQUENCE</scope>
    <source>
        <strain evidence="3">GSE-TBD4-15B</strain>
    </source>
</reference>
<comment type="caution">
    <text evidence="3">The sequence shown here is derived from an EMBL/GenBank/DDBJ whole genome shotgun (WGS) entry which is preliminary data.</text>
</comment>
<evidence type="ECO:0000256" key="1">
    <source>
        <dbReference type="SAM" id="MobiDB-lite"/>
    </source>
</evidence>
<gene>
    <name evidence="3" type="ORF">KME07_05580</name>
</gene>
<accession>A0A951U3T2</accession>
<feature type="compositionally biased region" description="Polar residues" evidence="1">
    <location>
        <begin position="469"/>
        <end position="492"/>
    </location>
</feature>
<reference evidence="3" key="1">
    <citation type="submission" date="2021-05" db="EMBL/GenBank/DDBJ databases">
        <authorList>
            <person name="Pietrasiak N."/>
            <person name="Ward R."/>
            <person name="Stajich J.E."/>
            <person name="Kurbessoian T."/>
        </authorList>
    </citation>
    <scope>NUCLEOTIDE SEQUENCE</scope>
    <source>
        <strain evidence="3">GSE-TBD4-15B</strain>
    </source>
</reference>
<organism evidence="3 4">
    <name type="scientific">Pegethrix bostrychoides GSE-TBD4-15B</name>
    <dbReference type="NCBI Taxonomy" id="2839662"/>
    <lineage>
        <taxon>Bacteria</taxon>
        <taxon>Bacillati</taxon>
        <taxon>Cyanobacteriota</taxon>
        <taxon>Cyanophyceae</taxon>
        <taxon>Oculatellales</taxon>
        <taxon>Oculatellaceae</taxon>
        <taxon>Pegethrix</taxon>
    </lineage>
</organism>
<proteinExistence type="predicted"/>
<name>A0A951U3T2_9CYAN</name>
<evidence type="ECO:0000313" key="4">
    <source>
        <dbReference type="Proteomes" id="UP000707356"/>
    </source>
</evidence>
<dbReference type="Proteomes" id="UP000707356">
    <property type="component" value="Unassembled WGS sequence"/>
</dbReference>
<evidence type="ECO:0000259" key="2">
    <source>
        <dbReference type="Pfam" id="PF20248"/>
    </source>
</evidence>
<dbReference type="InterPro" id="IPR046538">
    <property type="entry name" value="DUF6603"/>
</dbReference>
<feature type="region of interest" description="Disordered" evidence="1">
    <location>
        <begin position="469"/>
        <end position="494"/>
    </location>
</feature>